<protein>
    <submittedName>
        <fullName evidence="1">Uncharacterized protein</fullName>
    </submittedName>
</protein>
<proteinExistence type="predicted"/>
<accession>A0ABW2RJQ9</accession>
<dbReference type="EMBL" id="JBHTBW010000021">
    <property type="protein sequence ID" value="MFC7441213.1"/>
    <property type="molecule type" value="Genomic_DNA"/>
</dbReference>
<evidence type="ECO:0000313" key="1">
    <source>
        <dbReference type="EMBL" id="MFC7441213.1"/>
    </source>
</evidence>
<evidence type="ECO:0000313" key="2">
    <source>
        <dbReference type="Proteomes" id="UP001596500"/>
    </source>
</evidence>
<dbReference type="Proteomes" id="UP001596500">
    <property type="component" value="Unassembled WGS sequence"/>
</dbReference>
<organism evidence="1 2">
    <name type="scientific">Laceyella putida</name>
    <dbReference type="NCBI Taxonomy" id="110101"/>
    <lineage>
        <taxon>Bacteria</taxon>
        <taxon>Bacillati</taxon>
        <taxon>Bacillota</taxon>
        <taxon>Bacilli</taxon>
        <taxon>Bacillales</taxon>
        <taxon>Thermoactinomycetaceae</taxon>
        <taxon>Laceyella</taxon>
    </lineage>
</organism>
<sequence length="126" mass="14866">MYQSHFIPIKRLAGYLILSQRRHNWGATLTTKELVFQRPHLSYHIFLEDVLGLVPYPFPGPHRPPNIAESWFEPNPHRNFYKLSVARLHLINRQGAFTQEATDLIIPLNDRFIQYLDQYTDLTLLP</sequence>
<gene>
    <name evidence="1" type="ORF">ACFQNG_08590</name>
</gene>
<dbReference type="RefSeq" id="WP_379864507.1">
    <property type="nucleotide sequence ID" value="NZ_JBHTBW010000021.1"/>
</dbReference>
<keyword evidence="2" id="KW-1185">Reference proteome</keyword>
<reference evidence="2" key="1">
    <citation type="journal article" date="2019" name="Int. J. Syst. Evol. Microbiol.">
        <title>The Global Catalogue of Microorganisms (GCM) 10K type strain sequencing project: providing services to taxonomists for standard genome sequencing and annotation.</title>
        <authorList>
            <consortium name="The Broad Institute Genomics Platform"/>
            <consortium name="The Broad Institute Genome Sequencing Center for Infectious Disease"/>
            <person name="Wu L."/>
            <person name="Ma J."/>
        </authorList>
    </citation>
    <scope>NUCLEOTIDE SEQUENCE [LARGE SCALE GENOMIC DNA]</scope>
    <source>
        <strain evidence="2">CGMCC 1.12942</strain>
    </source>
</reference>
<name>A0ABW2RJQ9_9BACL</name>
<comment type="caution">
    <text evidence="1">The sequence shown here is derived from an EMBL/GenBank/DDBJ whole genome shotgun (WGS) entry which is preliminary data.</text>
</comment>